<protein>
    <submittedName>
        <fullName evidence="2">Uncharacterized protein</fullName>
    </submittedName>
</protein>
<gene>
    <name evidence="2" type="ORF">DID88_001544</name>
</gene>
<accession>A0A395IZU1</accession>
<keyword evidence="3" id="KW-1185">Reference proteome</keyword>
<feature type="transmembrane region" description="Helical" evidence="1">
    <location>
        <begin position="24"/>
        <end position="47"/>
    </location>
</feature>
<evidence type="ECO:0000256" key="1">
    <source>
        <dbReference type="SAM" id="Phobius"/>
    </source>
</evidence>
<reference evidence="2 3" key="1">
    <citation type="submission" date="2018-06" db="EMBL/GenBank/DDBJ databases">
        <title>Genome Sequence of the Brown Rot Fungal Pathogen Monilinia fructigena.</title>
        <authorList>
            <person name="Landi L."/>
            <person name="De Miccolis Angelini R.M."/>
            <person name="Pollastro S."/>
            <person name="Abate D."/>
            <person name="Faretra F."/>
            <person name="Romanazzi G."/>
        </authorList>
    </citation>
    <scope>NUCLEOTIDE SEQUENCE [LARGE SCALE GENOMIC DNA]</scope>
    <source>
        <strain evidence="2 3">Mfrg269</strain>
    </source>
</reference>
<organism evidence="2 3">
    <name type="scientific">Monilinia fructigena</name>
    <dbReference type="NCBI Taxonomy" id="38457"/>
    <lineage>
        <taxon>Eukaryota</taxon>
        <taxon>Fungi</taxon>
        <taxon>Dikarya</taxon>
        <taxon>Ascomycota</taxon>
        <taxon>Pezizomycotina</taxon>
        <taxon>Leotiomycetes</taxon>
        <taxon>Helotiales</taxon>
        <taxon>Sclerotiniaceae</taxon>
        <taxon>Monilinia</taxon>
    </lineage>
</organism>
<evidence type="ECO:0000313" key="3">
    <source>
        <dbReference type="Proteomes" id="UP000249056"/>
    </source>
</evidence>
<comment type="caution">
    <text evidence="2">The sequence shown here is derived from an EMBL/GenBank/DDBJ whole genome shotgun (WGS) entry which is preliminary data.</text>
</comment>
<sequence length="163" mass="16958">MLETQAKQATALSTRSLQDSRSPALILGVVFGAICGLATIVALTWFLRHRHESQKRASRALAYDPAPSSDDPEAPHIMGSHHEGSVHCSIGSPQLTGIPGLGHQMGYVDTPLGSPGTGDGSIYKGGAISGFVSPVSPLVPSVHGEYPVFEMHADVIGPAELPA</sequence>
<keyword evidence="1" id="KW-1133">Transmembrane helix</keyword>
<dbReference type="Proteomes" id="UP000249056">
    <property type="component" value="Unassembled WGS sequence"/>
</dbReference>
<keyword evidence="1" id="KW-0812">Transmembrane</keyword>
<dbReference type="OrthoDB" id="3547571at2759"/>
<dbReference type="AlphaFoldDB" id="A0A395IZU1"/>
<keyword evidence="1" id="KW-0472">Membrane</keyword>
<evidence type="ECO:0000313" key="2">
    <source>
        <dbReference type="EMBL" id="RAL64953.1"/>
    </source>
</evidence>
<dbReference type="EMBL" id="QKRW01000012">
    <property type="protein sequence ID" value="RAL64953.1"/>
    <property type="molecule type" value="Genomic_DNA"/>
</dbReference>
<proteinExistence type="predicted"/>
<name>A0A395IZU1_9HELO</name>